<evidence type="ECO:0000256" key="1">
    <source>
        <dbReference type="SAM" id="SignalP"/>
    </source>
</evidence>
<keyword evidence="1" id="KW-0732">Signal</keyword>
<comment type="caution">
    <text evidence="2">The sequence shown here is derived from an EMBL/GenBank/DDBJ whole genome shotgun (WGS) entry which is preliminary data.</text>
</comment>
<feature type="signal peptide" evidence="1">
    <location>
        <begin position="1"/>
        <end position="21"/>
    </location>
</feature>
<accession>A0ABN8MFS5</accession>
<evidence type="ECO:0000313" key="3">
    <source>
        <dbReference type="Proteomes" id="UP001159427"/>
    </source>
</evidence>
<dbReference type="Gene3D" id="3.40.30.10">
    <property type="entry name" value="Glutaredoxin"/>
    <property type="match status" value="1"/>
</dbReference>
<dbReference type="CDD" id="cd02961">
    <property type="entry name" value="PDI_a_family"/>
    <property type="match status" value="1"/>
</dbReference>
<evidence type="ECO:0000313" key="2">
    <source>
        <dbReference type="EMBL" id="CAH3028553.1"/>
    </source>
</evidence>
<sequence length="947" mass="108892">MAAILLQLCMFALVMRNGAFASNNFANLSSSAGKWNVSAIDELMVSKEDLEKQVKNYTAKWPFCVFYRDTQTRSSKLEECLIKFLNSLPANNFLQNWTIVTFNLNKGMLVWEGHPGKVPILHCHIWTAESPLIYPSPNHSHIKISSLQAWFKYVGKLFAKRVPVLVYGQLSKEINSHEGYTLVGIPGHLHHRTLEDTLIKVTKRWKKAVIKPFIAIPFSDDEKFMMQTFNVTRQPAVIVFNSQEWKETKRPLKVLHGIHEVEEMRVQILLVTLHSQTNHLNLDNFMSEVLETKHPQPPIVVCFFSPRSSRTLNYLNGFHRSYDTFTRMRLSLRFGILNIVDYPEVISRYVSASNVYAVPFTVAFWQERGSTTQKFVMKQQVFDKDVPTPLLLYDFLQKLSVSLIPSTPSDDDENEDYNPWRESKDSRNVCYFEVARDVCVMEDNSTLAGLTGFEQSSVVYGPALPPHSWYTKVRARGNVNSKPFKFNYVNDKTWASLIEQSVGPVKSYTALPKKQSRELFSVALVVFLIHGCSYCVQVLPTIEKISVNSKYLGASLFIHNCSSDPKTCQRYGITGYPTLTAFRSLSWSAVGSCSSSQSTNLRLDYHGPVVVKLVLEWLSDISQPAVDRSFMFTSLPDMDVDVRLVGTVYTRTLARRYLAPSLVNKWYPFHCFQLICELLFGRVPCYATYTKDVVDDGSKVRAKDEDLILSKLELQRSDGVRVKVFQMGRNVEYTINNQRDSKLHMFHDVHKYDMPKNFKCEQDHKKCTDIAVRFVHDHRRLPVLHMTLAAFHTKLGSEEDASFEPFAHNLPILIALTHKDNVTKDSFFLKELTESAYALYREMVVVTLDIDEFTHWASRFVPKDYHAKHAYGRQADQVPVLYHYPRLCIIRPDDHQHAAFYPPVEELQALGTRVQTRLDQINSQQIIKFAKDYMKDPAIAVVKTEYF</sequence>
<organism evidence="2 3">
    <name type="scientific">Porites evermanni</name>
    <dbReference type="NCBI Taxonomy" id="104178"/>
    <lineage>
        <taxon>Eukaryota</taxon>
        <taxon>Metazoa</taxon>
        <taxon>Cnidaria</taxon>
        <taxon>Anthozoa</taxon>
        <taxon>Hexacorallia</taxon>
        <taxon>Scleractinia</taxon>
        <taxon>Fungiina</taxon>
        <taxon>Poritidae</taxon>
        <taxon>Porites</taxon>
    </lineage>
</organism>
<reference evidence="2 3" key="1">
    <citation type="submission" date="2022-05" db="EMBL/GenBank/DDBJ databases">
        <authorList>
            <consortium name="Genoscope - CEA"/>
            <person name="William W."/>
        </authorList>
    </citation>
    <scope>NUCLEOTIDE SEQUENCE [LARGE SCALE GENOMIC DNA]</scope>
</reference>
<gene>
    <name evidence="2" type="ORF">PEVE_00034335</name>
</gene>
<name>A0ABN8MFS5_9CNID</name>
<dbReference type="EMBL" id="CALNXI010000519">
    <property type="protein sequence ID" value="CAH3028553.1"/>
    <property type="molecule type" value="Genomic_DNA"/>
</dbReference>
<dbReference type="InterPro" id="IPR036249">
    <property type="entry name" value="Thioredoxin-like_sf"/>
</dbReference>
<feature type="chain" id="PRO_5045238729" description="Thioredoxin domain-containing protein" evidence="1">
    <location>
        <begin position="22"/>
        <end position="947"/>
    </location>
</feature>
<keyword evidence="3" id="KW-1185">Reference proteome</keyword>
<dbReference type="Proteomes" id="UP001159427">
    <property type="component" value="Unassembled WGS sequence"/>
</dbReference>
<evidence type="ECO:0008006" key="4">
    <source>
        <dbReference type="Google" id="ProtNLM"/>
    </source>
</evidence>
<proteinExistence type="predicted"/>
<protein>
    <recommendedName>
        <fullName evidence="4">Thioredoxin domain-containing protein</fullName>
    </recommendedName>
</protein>
<dbReference type="SUPFAM" id="SSF52833">
    <property type="entry name" value="Thioredoxin-like"/>
    <property type="match status" value="1"/>
</dbReference>